<keyword evidence="4" id="KW-1185">Reference proteome</keyword>
<evidence type="ECO:0000256" key="2">
    <source>
        <dbReference type="SAM" id="SignalP"/>
    </source>
</evidence>
<feature type="compositionally biased region" description="Basic and acidic residues" evidence="1">
    <location>
        <begin position="326"/>
        <end position="348"/>
    </location>
</feature>
<evidence type="ECO:0008006" key="5">
    <source>
        <dbReference type="Google" id="ProtNLM"/>
    </source>
</evidence>
<evidence type="ECO:0000313" key="3">
    <source>
        <dbReference type="EMBL" id="KAK5899005.1"/>
    </source>
</evidence>
<name>A0AAN8C875_9TELE</name>
<reference evidence="3 4" key="1">
    <citation type="journal article" date="2023" name="Mol. Biol. Evol.">
        <title>Genomics of Secondarily Temperate Adaptation in the Only Non-Antarctic Icefish.</title>
        <authorList>
            <person name="Rivera-Colon A.G."/>
            <person name="Rayamajhi N."/>
            <person name="Minhas B.F."/>
            <person name="Madrigal G."/>
            <person name="Bilyk K.T."/>
            <person name="Yoon V."/>
            <person name="Hune M."/>
            <person name="Gregory S."/>
            <person name="Cheng C.H.C."/>
            <person name="Catchen J.M."/>
        </authorList>
    </citation>
    <scope>NUCLEOTIDE SEQUENCE [LARGE SCALE GENOMIC DNA]</scope>
    <source>
        <strain evidence="3">JC2023a</strain>
    </source>
</reference>
<dbReference type="Proteomes" id="UP001335648">
    <property type="component" value="Unassembled WGS sequence"/>
</dbReference>
<feature type="chain" id="PRO_5042948611" description="General transcription factor 3C polypeptide 1" evidence="2">
    <location>
        <begin position="31"/>
        <end position="537"/>
    </location>
</feature>
<accession>A0AAN8C875</accession>
<dbReference type="PANTHER" id="PTHR15180:SF1">
    <property type="entry name" value="GENERAL TRANSCRIPTION FACTOR 3C POLYPEPTIDE 1"/>
    <property type="match status" value="1"/>
</dbReference>
<dbReference type="GO" id="GO:0042791">
    <property type="term" value="P:5S class rRNA transcription by RNA polymerase III"/>
    <property type="evidence" value="ECO:0007669"/>
    <property type="project" value="TreeGrafter"/>
</dbReference>
<feature type="signal peptide" evidence="2">
    <location>
        <begin position="1"/>
        <end position="30"/>
    </location>
</feature>
<proteinExistence type="predicted"/>
<feature type="compositionally biased region" description="Basic and acidic residues" evidence="1">
    <location>
        <begin position="369"/>
        <end position="386"/>
    </location>
</feature>
<evidence type="ECO:0000313" key="4">
    <source>
        <dbReference type="Proteomes" id="UP001335648"/>
    </source>
</evidence>
<evidence type="ECO:0000256" key="1">
    <source>
        <dbReference type="SAM" id="MobiDB-lite"/>
    </source>
</evidence>
<sequence length="537" mass="60308">MLQFCMESPGGASGVCLSLMSLGLLSVFMSIPKQVVVVDSNLVDSDVVKSLVALEEEDEDDDEGEDCDGKKKLEVKSHQASHTNYLMMRGYFFPGIVKIRNLNTLDNIVVESCIMKLQLRSTPAHQLFNTEDFPPLDLSKCGPSLLPSVLSSSTRSSSSSPHSVKECERRLVEQRGYTPQDVKACAQLRRSLEASKESGLGVQDLYETHAQLQEAQGGRSRSLQRYLKELQEEGQVVKVGGLGPRWVLMQHSEPWLLTVKQPSKKWHESRLNSNRIPFLEKNHNIPFMRMRTRREVREEEEEPPAKRSAVEKQGGEDVAGSSSDATGEKPTEEEELERKKERTGEGSGEKLVNLEEEGGEVVQSEEEREQEKGKEELDSEEKKDGAESMEEEESSPSTSPAAADKEENVSFISRPWRMVDGNLNRQVCKGMLEAILYHVMYRPGLTQEALVEHYKDVLQPMAVLDLLQALTDSGCVMRKTLVRAAKPSLFARAVKTSRETKAMVEEPDCVFYEPTISCCLRLGQMLPNERHWNSCMP</sequence>
<organism evidence="3 4">
    <name type="scientific">Champsocephalus esox</name>
    <name type="common">pike icefish</name>
    <dbReference type="NCBI Taxonomy" id="159716"/>
    <lineage>
        <taxon>Eukaryota</taxon>
        <taxon>Metazoa</taxon>
        <taxon>Chordata</taxon>
        <taxon>Craniata</taxon>
        <taxon>Vertebrata</taxon>
        <taxon>Euteleostomi</taxon>
        <taxon>Actinopterygii</taxon>
        <taxon>Neopterygii</taxon>
        <taxon>Teleostei</taxon>
        <taxon>Neoteleostei</taxon>
        <taxon>Acanthomorphata</taxon>
        <taxon>Eupercaria</taxon>
        <taxon>Perciformes</taxon>
        <taxon>Notothenioidei</taxon>
        <taxon>Channichthyidae</taxon>
        <taxon>Champsocephalus</taxon>
    </lineage>
</organism>
<feature type="region of interest" description="Disordered" evidence="1">
    <location>
        <begin position="294"/>
        <end position="408"/>
    </location>
</feature>
<dbReference type="GO" id="GO:0003677">
    <property type="term" value="F:DNA binding"/>
    <property type="evidence" value="ECO:0007669"/>
    <property type="project" value="InterPro"/>
</dbReference>
<gene>
    <name evidence="3" type="ORF">CesoFtcFv8_008527</name>
</gene>
<comment type="caution">
    <text evidence="3">The sequence shown here is derived from an EMBL/GenBank/DDBJ whole genome shotgun (WGS) entry which is preliminary data.</text>
</comment>
<dbReference type="InterPro" id="IPR044210">
    <property type="entry name" value="Tfc3-like"/>
</dbReference>
<dbReference type="EMBL" id="JAULUE010002052">
    <property type="protein sequence ID" value="KAK5899005.1"/>
    <property type="molecule type" value="Genomic_DNA"/>
</dbReference>
<keyword evidence="2" id="KW-0732">Signal</keyword>
<dbReference type="AlphaFoldDB" id="A0AAN8C875"/>
<protein>
    <recommendedName>
        <fullName evidence="5">General transcription factor 3C polypeptide 1</fullName>
    </recommendedName>
</protein>
<dbReference type="PANTHER" id="PTHR15180">
    <property type="entry name" value="GENERAL TRANSCRIPTION FACTOR 3C POLYPEPTIDE 1"/>
    <property type="match status" value="1"/>
</dbReference>
<feature type="compositionally biased region" description="Basic and acidic residues" evidence="1">
    <location>
        <begin position="294"/>
        <end position="315"/>
    </location>
</feature>
<feature type="compositionally biased region" description="Acidic residues" evidence="1">
    <location>
        <begin position="354"/>
        <end position="368"/>
    </location>
</feature>
<dbReference type="GO" id="GO:0006384">
    <property type="term" value="P:transcription initiation at RNA polymerase III promoter"/>
    <property type="evidence" value="ECO:0007669"/>
    <property type="project" value="InterPro"/>
</dbReference>
<dbReference type="GO" id="GO:0000127">
    <property type="term" value="C:transcription factor TFIIIC complex"/>
    <property type="evidence" value="ECO:0007669"/>
    <property type="project" value="InterPro"/>
</dbReference>